<feature type="transmembrane region" description="Helical" evidence="8">
    <location>
        <begin position="313"/>
        <end position="331"/>
    </location>
</feature>
<keyword evidence="4 8" id="KW-0812">Transmembrane</keyword>
<feature type="transmembrane region" description="Helical" evidence="8">
    <location>
        <begin position="288"/>
        <end position="307"/>
    </location>
</feature>
<feature type="transmembrane region" description="Helical" evidence="8">
    <location>
        <begin position="228"/>
        <end position="246"/>
    </location>
</feature>
<evidence type="ECO:0000256" key="2">
    <source>
        <dbReference type="ARBA" id="ARBA00007362"/>
    </source>
</evidence>
<evidence type="ECO:0000256" key="1">
    <source>
        <dbReference type="ARBA" id="ARBA00004651"/>
    </source>
</evidence>
<sequence>MTSTAPDPATAASTSVPPAASASPAPSMTATTSVTAAGPETTTGPEASAVRVHVGGSTGRGSLTGVGLVLAGTLSVQFGSAFAALLFPRAGALGTVALRIALAAVLLLLVTRPRLRGYTRADWSVVAGFGLALGGMNMLFYQAIDRIPLGPAVTLEVLGPLLLSAVTSRRAAGLLWAGLALAGVYLLGSGGFDQLTLPGIAFALGAGAMWAAYILLNARAGARFPRLDGLAIAMSVAALVSLPLGLTSTGTTLLEPGVLALGLAIAVMSSGVPYTLELLALRRLPAATFAVLTSLAPAVAALAGYLVLHQGLSALQCAAIAMVVAASAGAVRTGRR</sequence>
<dbReference type="InterPro" id="IPR051258">
    <property type="entry name" value="Diverse_Substrate_Transporter"/>
</dbReference>
<keyword evidence="3" id="KW-1003">Cell membrane</keyword>
<keyword evidence="5 8" id="KW-1133">Transmembrane helix</keyword>
<dbReference type="InterPro" id="IPR000620">
    <property type="entry name" value="EamA_dom"/>
</dbReference>
<evidence type="ECO:0000259" key="9">
    <source>
        <dbReference type="Pfam" id="PF00892"/>
    </source>
</evidence>
<evidence type="ECO:0000313" key="10">
    <source>
        <dbReference type="EMBL" id="UNS97295.1"/>
    </source>
</evidence>
<evidence type="ECO:0000256" key="6">
    <source>
        <dbReference type="ARBA" id="ARBA00023136"/>
    </source>
</evidence>
<feature type="transmembrane region" description="Helical" evidence="8">
    <location>
        <begin position="123"/>
        <end position="141"/>
    </location>
</feature>
<feature type="transmembrane region" description="Helical" evidence="8">
    <location>
        <begin position="147"/>
        <end position="166"/>
    </location>
</feature>
<dbReference type="SUPFAM" id="SSF103481">
    <property type="entry name" value="Multidrug resistance efflux transporter EmrE"/>
    <property type="match status" value="1"/>
</dbReference>
<keyword evidence="6 8" id="KW-0472">Membrane</keyword>
<evidence type="ECO:0000256" key="8">
    <source>
        <dbReference type="SAM" id="Phobius"/>
    </source>
</evidence>
<feature type="domain" description="EamA" evidence="9">
    <location>
        <begin position="198"/>
        <end position="328"/>
    </location>
</feature>
<comment type="subcellular location">
    <subcellularLocation>
        <location evidence="1">Cell membrane</location>
        <topology evidence="1">Multi-pass membrane protein</topology>
    </subcellularLocation>
</comment>
<evidence type="ECO:0000256" key="4">
    <source>
        <dbReference type="ARBA" id="ARBA00022692"/>
    </source>
</evidence>
<dbReference type="EMBL" id="CP093846">
    <property type="protein sequence ID" value="UNS97295.1"/>
    <property type="molecule type" value="Genomic_DNA"/>
</dbReference>
<organism evidence="10 11">
    <name type="scientific">Streptomyces tubbatahanensis</name>
    <dbReference type="NCBI Taxonomy" id="2923272"/>
    <lineage>
        <taxon>Bacteria</taxon>
        <taxon>Bacillati</taxon>
        <taxon>Actinomycetota</taxon>
        <taxon>Actinomycetes</taxon>
        <taxon>Kitasatosporales</taxon>
        <taxon>Streptomycetaceae</taxon>
        <taxon>Streptomyces</taxon>
    </lineage>
</organism>
<name>A0ABY3XSC0_9ACTN</name>
<dbReference type="RefSeq" id="WP_242751441.1">
    <property type="nucleotide sequence ID" value="NZ_CP093846.1"/>
</dbReference>
<proteinExistence type="inferred from homology"/>
<evidence type="ECO:0000256" key="3">
    <source>
        <dbReference type="ARBA" id="ARBA00022475"/>
    </source>
</evidence>
<feature type="transmembrane region" description="Helical" evidence="8">
    <location>
        <begin position="198"/>
        <end position="216"/>
    </location>
</feature>
<dbReference type="PANTHER" id="PTHR42920">
    <property type="entry name" value="OS03G0707200 PROTEIN-RELATED"/>
    <property type="match status" value="1"/>
</dbReference>
<evidence type="ECO:0000256" key="7">
    <source>
        <dbReference type="SAM" id="MobiDB-lite"/>
    </source>
</evidence>
<dbReference type="Pfam" id="PF00892">
    <property type="entry name" value="EamA"/>
    <property type="match status" value="1"/>
</dbReference>
<keyword evidence="11" id="KW-1185">Reference proteome</keyword>
<protein>
    <submittedName>
        <fullName evidence="10">EamA family transporter</fullName>
    </submittedName>
</protein>
<feature type="transmembrane region" description="Helical" evidence="8">
    <location>
        <begin position="173"/>
        <end position="192"/>
    </location>
</feature>
<feature type="compositionally biased region" description="Low complexity" evidence="7">
    <location>
        <begin position="1"/>
        <end position="37"/>
    </location>
</feature>
<accession>A0ABY3XSC0</accession>
<dbReference type="Gene3D" id="1.10.3730.20">
    <property type="match status" value="1"/>
</dbReference>
<feature type="transmembrane region" description="Helical" evidence="8">
    <location>
        <begin position="66"/>
        <end position="87"/>
    </location>
</feature>
<gene>
    <name evidence="10" type="ORF">MMF93_12870</name>
</gene>
<dbReference type="Proteomes" id="UP001202244">
    <property type="component" value="Chromosome"/>
</dbReference>
<feature type="region of interest" description="Disordered" evidence="7">
    <location>
        <begin position="1"/>
        <end position="49"/>
    </location>
</feature>
<feature type="transmembrane region" description="Helical" evidence="8">
    <location>
        <begin position="93"/>
        <end position="111"/>
    </location>
</feature>
<dbReference type="PANTHER" id="PTHR42920:SF5">
    <property type="entry name" value="EAMA DOMAIN-CONTAINING PROTEIN"/>
    <property type="match status" value="1"/>
</dbReference>
<evidence type="ECO:0000256" key="5">
    <source>
        <dbReference type="ARBA" id="ARBA00022989"/>
    </source>
</evidence>
<feature type="transmembrane region" description="Helical" evidence="8">
    <location>
        <begin position="258"/>
        <end position="276"/>
    </location>
</feature>
<evidence type="ECO:0000313" key="11">
    <source>
        <dbReference type="Proteomes" id="UP001202244"/>
    </source>
</evidence>
<reference evidence="10 11" key="1">
    <citation type="journal article" date="2023" name="Microbiol. Spectr.">
        <title>Synergy between Genome Mining, Metabolomics, and Bioinformatics Uncovers Antibacterial Chlorinated Carbazole Alkaloids and Their Biosynthetic Gene Cluster from Streptomyces tubbatahanensis sp. nov., a Novel Actinomycete Isolated from Sulu Sea, Philippines.</title>
        <authorList>
            <person name="Tenebro C.P."/>
            <person name="Trono D.J.V.L."/>
            <person name="Balida L.A.P."/>
            <person name="Bayog L.K.A."/>
            <person name="Bruna J.R."/>
            <person name="Sabido E.M."/>
            <person name="Caspe D.P.C."/>
            <person name="de Los Santos E.L.C."/>
            <person name="Saludes J.P."/>
            <person name="Dalisay D.S."/>
        </authorList>
    </citation>
    <scope>NUCLEOTIDE SEQUENCE [LARGE SCALE GENOMIC DNA]</scope>
    <source>
        <strain evidence="10 11">DSD3025</strain>
    </source>
</reference>
<comment type="similarity">
    <text evidence="2">Belongs to the EamA transporter family.</text>
</comment>
<dbReference type="InterPro" id="IPR037185">
    <property type="entry name" value="EmrE-like"/>
</dbReference>